<dbReference type="GO" id="GO:0016020">
    <property type="term" value="C:membrane"/>
    <property type="evidence" value="ECO:0007669"/>
    <property type="project" value="UniProtKB-SubCell"/>
</dbReference>
<dbReference type="AlphaFoldDB" id="A0A835DSL5"/>
<feature type="signal peptide" evidence="15">
    <location>
        <begin position="1"/>
        <end position="26"/>
    </location>
</feature>
<reference evidence="17 18" key="1">
    <citation type="submission" date="2020-04" db="EMBL/GenBank/DDBJ databases">
        <title>Plant Genome Project.</title>
        <authorList>
            <person name="Zhang R.-G."/>
        </authorList>
    </citation>
    <scope>NUCLEOTIDE SEQUENCE [LARGE SCALE GENOMIC DNA]</scope>
    <source>
        <strain evidence="17">YNK0</strain>
        <tissue evidence="17">Leaf</tissue>
    </source>
</reference>
<evidence type="ECO:0000256" key="6">
    <source>
        <dbReference type="ARBA" id="ARBA00022989"/>
    </source>
</evidence>
<dbReference type="InterPro" id="IPR028082">
    <property type="entry name" value="Peripla_BP_I"/>
</dbReference>
<comment type="caution">
    <text evidence="17">The sequence shown here is derived from an EMBL/GenBank/DDBJ whole genome shotgun (WGS) entry which is preliminary data.</text>
</comment>
<dbReference type="GO" id="GO:0015276">
    <property type="term" value="F:ligand-gated monoatomic ion channel activity"/>
    <property type="evidence" value="ECO:0007669"/>
    <property type="project" value="InterPro"/>
</dbReference>
<keyword evidence="9 13" id="KW-0675">Receptor</keyword>
<dbReference type="Proteomes" id="UP000655225">
    <property type="component" value="Unassembled WGS sequence"/>
</dbReference>
<name>A0A835DSL5_TETSI</name>
<evidence type="ECO:0000256" key="9">
    <source>
        <dbReference type="ARBA" id="ARBA00023170"/>
    </source>
</evidence>
<dbReference type="FunFam" id="3.40.50.2300:FF:000188">
    <property type="entry name" value="Glutamate receptor"/>
    <property type="match status" value="1"/>
</dbReference>
<dbReference type="PIRSF" id="PIRSF037090">
    <property type="entry name" value="Iontro_Glu-like_rcpt_pln"/>
    <property type="match status" value="1"/>
</dbReference>
<evidence type="ECO:0000256" key="14">
    <source>
        <dbReference type="SAM" id="Phobius"/>
    </source>
</evidence>
<organism evidence="17 18">
    <name type="scientific">Tetracentron sinense</name>
    <name type="common">Spur-leaf</name>
    <dbReference type="NCBI Taxonomy" id="13715"/>
    <lineage>
        <taxon>Eukaryota</taxon>
        <taxon>Viridiplantae</taxon>
        <taxon>Streptophyta</taxon>
        <taxon>Embryophyta</taxon>
        <taxon>Tracheophyta</taxon>
        <taxon>Spermatophyta</taxon>
        <taxon>Magnoliopsida</taxon>
        <taxon>Trochodendrales</taxon>
        <taxon>Trochodendraceae</taxon>
        <taxon>Tetracentron</taxon>
    </lineage>
</organism>
<evidence type="ECO:0000313" key="17">
    <source>
        <dbReference type="EMBL" id="KAF8411017.1"/>
    </source>
</evidence>
<dbReference type="FunFam" id="1.10.287.70:FF:000172">
    <property type="entry name" value="Glutamate receptor"/>
    <property type="match status" value="1"/>
</dbReference>
<evidence type="ECO:0000256" key="5">
    <source>
        <dbReference type="ARBA" id="ARBA00022729"/>
    </source>
</evidence>
<sequence length="903" mass="101176">MSSQKAFFFTIFMSFVLLLSHGSTTAVEYQNNKEAANIGAIIDVNSRVGKEVKTAMEIAIRDFNEDSDNNKKLVLHVRDSGRDPLRASSAADELIEGHKVKVVLGMETWQEALLVADAGNRAQVPVLSLATASITPPLTSVRWPFLVRMANNDSLQMRCVAAIVSSYQWRRVITIYEDDAYGSDTGMITLLSEALRDVGSEIEYRLVLPPFSSLSDPKSTIREELKKLSSKHSRVFIVVHSSLSLASHLFTEAKQKGIMGKESVWITTDSVTSLLDSANPSVISSMQGILGIKTYFSETSALFRDFYVKFRQNFRWEYQEEYNFEPGIHALRAYDTISTVVKAMKTLTSNSTSKMLLENVLLSNFAGLSGEISFEDRELSHTPVFRLVNFVGKSYKELNFWSPEFGFSESLIDKGGEKSGGGGGNIGKLGVPMNWPGGLQGVPKGRELLTETITIGVPNITSFQKFVKMESNGLFSGFCIEVFEAAVDLLRKKNAYAVPNYNFMPFDGSYDDLVNQVINKTFDAVVGDVTILADRSKYVEFTQPYTESGLSMIVPAKSEEPHDAWIFLKPFTTNMWLVTGAIFLYTMFMVWFLEHQSNPDFRGTWKNQVGTTLWFTFSTIFFTHGERLHRNFTRVVIVVWLFVVLILNSSYTASLSSMLTVQLLKPTVIDIAYLQKNNLTVGVDGYSFVKSYLVDVLKFKPGNIKSVGKEENIPTEFESHNIAAAFLEVPYARVFLSKYCNKYTTIDGTYRFGGLGFVFPKDSHLADDFSEAILELSESGRLKDLENDLFSLPPKCSDNIKTKSLSLHSFWGLFLITVGTSTVVFLLFLVNLIRNCQANTSSSDESLWSRTVKLVKYFQNGPIVTSSPKADVREWRSSSMDFVYVYNTPEHPQASPSTEIEMA</sequence>
<feature type="domain" description="Ionotropic glutamate receptor C-terminal" evidence="16">
    <location>
        <begin position="454"/>
        <end position="791"/>
    </location>
</feature>
<accession>A0A835DSL5</accession>
<dbReference type="Pfam" id="PF10613">
    <property type="entry name" value="Lig_chan-Glu_bd"/>
    <property type="match status" value="1"/>
</dbReference>
<feature type="transmembrane region" description="Helical" evidence="14">
    <location>
        <begin position="635"/>
        <end position="655"/>
    </location>
</feature>
<dbReference type="InterPro" id="IPR017103">
    <property type="entry name" value="Iontropic_Glu_rcpt_pln"/>
</dbReference>
<proteinExistence type="inferred from homology"/>
<feature type="transmembrane region" description="Helical" evidence="14">
    <location>
        <begin position="810"/>
        <end position="833"/>
    </location>
</feature>
<evidence type="ECO:0000256" key="8">
    <source>
        <dbReference type="ARBA" id="ARBA00023136"/>
    </source>
</evidence>
<comment type="function">
    <text evidence="13">Glutamate-gated receptor that probably acts as non-selective cation channel.</text>
</comment>
<keyword evidence="6 14" id="KW-1133">Transmembrane helix</keyword>
<evidence type="ECO:0000256" key="1">
    <source>
        <dbReference type="ARBA" id="ARBA00004141"/>
    </source>
</evidence>
<dbReference type="Gene3D" id="1.10.287.70">
    <property type="match status" value="1"/>
</dbReference>
<dbReference type="InterPro" id="IPR019594">
    <property type="entry name" value="Glu/Gly-bd"/>
</dbReference>
<keyword evidence="18" id="KW-1185">Reference proteome</keyword>
<feature type="chain" id="PRO_5032489971" description="Glutamate receptor" evidence="15">
    <location>
        <begin position="27"/>
        <end position="903"/>
    </location>
</feature>
<dbReference type="Pfam" id="PF01094">
    <property type="entry name" value="ANF_receptor"/>
    <property type="match status" value="1"/>
</dbReference>
<keyword evidence="7 13" id="KW-0406">Ion transport</keyword>
<evidence type="ECO:0000256" key="11">
    <source>
        <dbReference type="ARBA" id="ARBA00023286"/>
    </source>
</evidence>
<dbReference type="Pfam" id="PF00060">
    <property type="entry name" value="Lig_chan"/>
    <property type="match status" value="1"/>
</dbReference>
<keyword evidence="4 14" id="KW-0812">Transmembrane</keyword>
<dbReference type="InterPro" id="IPR001320">
    <property type="entry name" value="Iontro_rcpt_C"/>
</dbReference>
<dbReference type="OrthoDB" id="5984008at2759"/>
<dbReference type="InterPro" id="IPR001828">
    <property type="entry name" value="ANF_lig-bd_rcpt"/>
</dbReference>
<dbReference type="InterPro" id="IPR044440">
    <property type="entry name" value="GABAb_receptor_plant_PBP1"/>
</dbReference>
<keyword evidence="12 13" id="KW-0407">Ion channel</keyword>
<evidence type="ECO:0000256" key="12">
    <source>
        <dbReference type="ARBA" id="ARBA00023303"/>
    </source>
</evidence>
<keyword evidence="11 13" id="KW-1071">Ligand-gated ion channel</keyword>
<comment type="similarity">
    <text evidence="2 13">Belongs to the glutamate-gated ion channel (TC 1.A.10.1) family.</text>
</comment>
<dbReference type="FunFam" id="3.40.190.10:FF:000054">
    <property type="entry name" value="Glutamate receptor"/>
    <property type="match status" value="1"/>
</dbReference>
<evidence type="ECO:0000256" key="10">
    <source>
        <dbReference type="ARBA" id="ARBA00023180"/>
    </source>
</evidence>
<dbReference type="CDD" id="cd13686">
    <property type="entry name" value="GluR_Plant"/>
    <property type="match status" value="1"/>
</dbReference>
<dbReference type="OMA" id="VWVGARI"/>
<evidence type="ECO:0000259" key="16">
    <source>
        <dbReference type="SMART" id="SM00079"/>
    </source>
</evidence>
<keyword evidence="8 13" id="KW-0472">Membrane</keyword>
<evidence type="ECO:0000256" key="2">
    <source>
        <dbReference type="ARBA" id="ARBA00008685"/>
    </source>
</evidence>
<evidence type="ECO:0000313" key="18">
    <source>
        <dbReference type="Proteomes" id="UP000655225"/>
    </source>
</evidence>
<dbReference type="SMART" id="SM00079">
    <property type="entry name" value="PBPe"/>
    <property type="match status" value="1"/>
</dbReference>
<dbReference type="PANTHER" id="PTHR18966">
    <property type="entry name" value="IONOTROPIC GLUTAMATE RECEPTOR"/>
    <property type="match status" value="1"/>
</dbReference>
<evidence type="ECO:0000256" key="4">
    <source>
        <dbReference type="ARBA" id="ARBA00022692"/>
    </source>
</evidence>
<evidence type="ECO:0000256" key="7">
    <source>
        <dbReference type="ARBA" id="ARBA00023065"/>
    </source>
</evidence>
<dbReference type="Gene3D" id="3.40.50.2300">
    <property type="match status" value="2"/>
</dbReference>
<dbReference type="SUPFAM" id="SSF53850">
    <property type="entry name" value="Periplasmic binding protein-like II"/>
    <property type="match status" value="1"/>
</dbReference>
<dbReference type="Gene3D" id="3.40.190.10">
    <property type="entry name" value="Periplasmic binding protein-like II"/>
    <property type="match status" value="3"/>
</dbReference>
<dbReference type="CDD" id="cd19990">
    <property type="entry name" value="PBP1_GABAb_receptor_plant"/>
    <property type="match status" value="1"/>
</dbReference>
<keyword evidence="10" id="KW-0325">Glycoprotein</keyword>
<feature type="transmembrane region" description="Helical" evidence="14">
    <location>
        <begin position="575"/>
        <end position="593"/>
    </location>
</feature>
<comment type="subcellular location">
    <subcellularLocation>
        <location evidence="1">Membrane</location>
        <topology evidence="1">Multi-pass membrane protein</topology>
    </subcellularLocation>
</comment>
<keyword evidence="3 13" id="KW-0813">Transport</keyword>
<gene>
    <name evidence="17" type="ORF">HHK36_003556</name>
</gene>
<evidence type="ECO:0000256" key="15">
    <source>
        <dbReference type="SAM" id="SignalP"/>
    </source>
</evidence>
<dbReference type="SUPFAM" id="SSF53822">
    <property type="entry name" value="Periplasmic binding protein-like I"/>
    <property type="match status" value="1"/>
</dbReference>
<evidence type="ECO:0000256" key="3">
    <source>
        <dbReference type="ARBA" id="ARBA00022448"/>
    </source>
</evidence>
<keyword evidence="5 15" id="KW-0732">Signal</keyword>
<protein>
    <recommendedName>
        <fullName evidence="13">Glutamate receptor</fullName>
    </recommendedName>
</protein>
<evidence type="ECO:0000256" key="13">
    <source>
        <dbReference type="PIRNR" id="PIRNR037090"/>
    </source>
</evidence>
<dbReference type="InterPro" id="IPR015683">
    <property type="entry name" value="Ionotropic_Glu_rcpt"/>
</dbReference>
<dbReference type="EMBL" id="JABCRI010000002">
    <property type="protein sequence ID" value="KAF8411017.1"/>
    <property type="molecule type" value="Genomic_DNA"/>
</dbReference>